<keyword evidence="3" id="KW-1185">Reference proteome</keyword>
<dbReference type="Proteomes" id="UP001492380">
    <property type="component" value="Unassembled WGS sequence"/>
</dbReference>
<name>A0ABR1YGH9_9PEZI</name>
<dbReference type="EMBL" id="JBBWRZ010000009">
    <property type="protein sequence ID" value="KAK8229145.1"/>
    <property type="molecule type" value="Genomic_DNA"/>
</dbReference>
<accession>A0ABR1YGH9</accession>
<comment type="caution">
    <text evidence="2">The sequence shown here is derived from an EMBL/GenBank/DDBJ whole genome shotgun (WGS) entry which is preliminary data.</text>
</comment>
<feature type="region of interest" description="Disordered" evidence="1">
    <location>
        <begin position="30"/>
        <end position="56"/>
    </location>
</feature>
<organism evidence="2 3">
    <name type="scientific">Phyllosticta capitalensis</name>
    <dbReference type="NCBI Taxonomy" id="121624"/>
    <lineage>
        <taxon>Eukaryota</taxon>
        <taxon>Fungi</taxon>
        <taxon>Dikarya</taxon>
        <taxon>Ascomycota</taxon>
        <taxon>Pezizomycotina</taxon>
        <taxon>Dothideomycetes</taxon>
        <taxon>Dothideomycetes incertae sedis</taxon>
        <taxon>Botryosphaeriales</taxon>
        <taxon>Phyllostictaceae</taxon>
        <taxon>Phyllosticta</taxon>
    </lineage>
</organism>
<evidence type="ECO:0000313" key="3">
    <source>
        <dbReference type="Proteomes" id="UP001492380"/>
    </source>
</evidence>
<sequence length="175" mass="19897">MTIRRRGPQHQQPVPRRRAGCAVLLLRSQSAPNDSQTSRLPKRPESCDRPPATFQKHHRPCRCCMADRPVGLLAPETLPKCHSIPQASGCYVSTLTSAALPLLIACTYCTCFHFYSRRIYYLTNLFAFSPFMRQYAPARAQRRCFMSAGICRSETRSEPFCCPKSKIAPFSPYYD</sequence>
<evidence type="ECO:0000313" key="2">
    <source>
        <dbReference type="EMBL" id="KAK8229145.1"/>
    </source>
</evidence>
<evidence type="ECO:0000256" key="1">
    <source>
        <dbReference type="SAM" id="MobiDB-lite"/>
    </source>
</evidence>
<feature type="compositionally biased region" description="Polar residues" evidence="1">
    <location>
        <begin position="30"/>
        <end position="39"/>
    </location>
</feature>
<reference evidence="2 3" key="1">
    <citation type="submission" date="2024-04" db="EMBL/GenBank/DDBJ databases">
        <title>Phyllosticta paracitricarpa is synonymous to the EU quarantine fungus P. citricarpa based on phylogenomic analyses.</title>
        <authorList>
            <consortium name="Lawrence Berkeley National Laboratory"/>
            <person name="Van Ingen-Buijs V.A."/>
            <person name="Van Westerhoven A.C."/>
            <person name="Haridas S."/>
            <person name="Skiadas P."/>
            <person name="Martin F."/>
            <person name="Groenewald J.Z."/>
            <person name="Crous P.W."/>
            <person name="Seidl M.F."/>
        </authorList>
    </citation>
    <scope>NUCLEOTIDE SEQUENCE [LARGE SCALE GENOMIC DNA]</scope>
    <source>
        <strain evidence="2 3">CBS 123374</strain>
    </source>
</reference>
<proteinExistence type="predicted"/>
<protein>
    <submittedName>
        <fullName evidence="2">Uncharacterized protein</fullName>
    </submittedName>
</protein>
<gene>
    <name evidence="2" type="ORF">HDK90DRAFT_348515</name>
</gene>